<keyword evidence="1" id="KW-0472">Membrane</keyword>
<gene>
    <name evidence="2" type="ORF">ACFPPD_00345</name>
</gene>
<proteinExistence type="predicted"/>
<evidence type="ECO:0000256" key="1">
    <source>
        <dbReference type="SAM" id="Phobius"/>
    </source>
</evidence>
<protein>
    <submittedName>
        <fullName evidence="2">DUF3397 domain-containing protein</fullName>
    </submittedName>
</protein>
<dbReference type="InterPro" id="IPR024515">
    <property type="entry name" value="DUF3397"/>
</dbReference>
<dbReference type="RefSeq" id="WP_209747552.1">
    <property type="nucleotide sequence ID" value="NZ_JBHSMH010000001.1"/>
</dbReference>
<accession>A0ABW0LR40</accession>
<dbReference type="EMBL" id="JBHSMH010000001">
    <property type="protein sequence ID" value="MFC5467151.1"/>
    <property type="molecule type" value="Genomic_DNA"/>
</dbReference>
<keyword evidence="3" id="KW-1185">Reference proteome</keyword>
<comment type="caution">
    <text evidence="2">The sequence shown here is derived from an EMBL/GenBank/DDBJ whole genome shotgun (WGS) entry which is preliminary data.</text>
</comment>
<feature type="transmembrane region" description="Helical" evidence="1">
    <location>
        <begin position="12"/>
        <end position="30"/>
    </location>
</feature>
<dbReference type="Pfam" id="PF11877">
    <property type="entry name" value="DUF3397"/>
    <property type="match status" value="1"/>
</dbReference>
<name>A0ABW0LR40_9BACL</name>
<feature type="transmembrane region" description="Helical" evidence="1">
    <location>
        <begin position="42"/>
        <end position="61"/>
    </location>
</feature>
<evidence type="ECO:0000313" key="3">
    <source>
        <dbReference type="Proteomes" id="UP001596105"/>
    </source>
</evidence>
<keyword evidence="1" id="KW-1133">Transmembrane helix</keyword>
<sequence>MGAIWHALVQSYAFIATVPVIPFLLVYFVGARGGDRKAAVRLAMDVTTIFLIGFVAGALNTRLHSNFSLYFILLVMLVGGGLIGNAQNRLRGKVDAGKLFRAVWRLSFFCLVPVYLLLMLLEIVFPAKSA</sequence>
<dbReference type="Proteomes" id="UP001596105">
    <property type="component" value="Unassembled WGS sequence"/>
</dbReference>
<feature type="transmembrane region" description="Helical" evidence="1">
    <location>
        <begin position="106"/>
        <end position="125"/>
    </location>
</feature>
<reference evidence="3" key="1">
    <citation type="journal article" date="2019" name="Int. J. Syst. Evol. Microbiol.">
        <title>The Global Catalogue of Microorganisms (GCM) 10K type strain sequencing project: providing services to taxonomists for standard genome sequencing and annotation.</title>
        <authorList>
            <consortium name="The Broad Institute Genomics Platform"/>
            <consortium name="The Broad Institute Genome Sequencing Center for Infectious Disease"/>
            <person name="Wu L."/>
            <person name="Ma J."/>
        </authorList>
    </citation>
    <scope>NUCLEOTIDE SEQUENCE [LARGE SCALE GENOMIC DNA]</scope>
    <source>
        <strain evidence="3">CCUG 57113</strain>
    </source>
</reference>
<keyword evidence="1" id="KW-0812">Transmembrane</keyword>
<evidence type="ECO:0000313" key="2">
    <source>
        <dbReference type="EMBL" id="MFC5467151.1"/>
    </source>
</evidence>
<feature type="transmembrane region" description="Helical" evidence="1">
    <location>
        <begin position="67"/>
        <end position="86"/>
    </location>
</feature>
<organism evidence="2 3">
    <name type="scientific">Cohnella suwonensis</name>
    <dbReference type="NCBI Taxonomy" id="696072"/>
    <lineage>
        <taxon>Bacteria</taxon>
        <taxon>Bacillati</taxon>
        <taxon>Bacillota</taxon>
        <taxon>Bacilli</taxon>
        <taxon>Bacillales</taxon>
        <taxon>Paenibacillaceae</taxon>
        <taxon>Cohnella</taxon>
    </lineage>
</organism>